<gene>
    <name evidence="1" type="ORF">F9Y85_21760</name>
    <name evidence="2" type="ORF">R5H13_04945</name>
</gene>
<protein>
    <recommendedName>
        <fullName evidence="5">Integrase</fullName>
    </recommendedName>
</protein>
<dbReference type="RefSeq" id="WP_064435679.1">
    <property type="nucleotide sequence ID" value="NZ_CBCSDF010000023.1"/>
</dbReference>
<reference evidence="2 4" key="2">
    <citation type="submission" date="2023-10" db="EMBL/GenBank/DDBJ databases">
        <title>To unveil natural product biosynthetic capacity in Pseudoalteromonas.</title>
        <authorList>
            <person name="Wang J."/>
        </authorList>
    </citation>
    <scope>NUCLEOTIDE SEQUENCE [LARGE SCALE GENOMIC DNA]</scope>
    <source>
        <strain evidence="2 4">DSM 15914</strain>
    </source>
</reference>
<dbReference type="EMBL" id="WEIA01000020">
    <property type="protein sequence ID" value="NLR23892.1"/>
    <property type="molecule type" value="Genomic_DNA"/>
</dbReference>
<accession>A0A8I2H3R9</accession>
<dbReference type="EMBL" id="CP137578">
    <property type="protein sequence ID" value="WOX29613.1"/>
    <property type="molecule type" value="Genomic_DNA"/>
</dbReference>
<evidence type="ECO:0000313" key="2">
    <source>
        <dbReference type="EMBL" id="WOX29613.1"/>
    </source>
</evidence>
<proteinExistence type="predicted"/>
<sequence>MAKKKETRITQSSAKDNSKVTKLNVKGGDGLPDYQRFYTGKHLRFFFEYVQSESDLLTDRINIGQRDNTFKIVSDGKDIVGIEIAKTFSRLIMQHFNINNPVNAKNFNSVCESLFKYIAEHNEQPKIFEDITYTTYVNFILSSPNVVAARTRKLFLKSMLALHPFSKTFNLSSVVYKDSEAPIKDIDFDQFVEGKDYSDRVMMQMLGYVFYELEVWKKRYNQMLNVSPESLGENYIDVYSAKNETLRKLLTSGKEGHDQLFLNYLLQVKEARAGKEITRHNIQTNKIRKVSKTDAYQNIGGLKLFQDYSDYLHNKKWSGYEKSNKPKYHNYLNFKTDHLPVTLALYLIISTGNNQESILSIKRNYRGKAWYENYDVNLGIDEETPASLKEIRVVGYKNRCVTGVKAIPIRIPINSPIFEYMKLYDDIVDDPQRENFFAFDVDGIAKFYEKFCASFEILGDDNKPLTSIQTTRLRKTFAGHLLTQLVEDVENADDLVSKMREALNHQKFDTTLFSYILKTGMGNQVINTAIVALTSDMLEKAMEFQGDICEDQSRSTSNKEVYLCDCTDDTQPTHNLPIAEKCKKYDMCLGCERAEVYAMHLPNICYRVLQLEEIANENPLTFSGLLEDRRQIALDTINKFQIKHSRGVQVVEHAYFEASRAMKEGRPLLPPIIQFQ</sequence>
<organism evidence="1 3">
    <name type="scientific">Pseudoalteromonas maricaloris</name>
    <dbReference type="NCBI Taxonomy" id="184924"/>
    <lineage>
        <taxon>Bacteria</taxon>
        <taxon>Pseudomonadati</taxon>
        <taxon>Pseudomonadota</taxon>
        <taxon>Gammaproteobacteria</taxon>
        <taxon>Alteromonadales</taxon>
        <taxon>Pseudoalteromonadaceae</taxon>
        <taxon>Pseudoalteromonas</taxon>
    </lineage>
</organism>
<reference evidence="1" key="1">
    <citation type="submission" date="2019-10" db="EMBL/GenBank/DDBJ databases">
        <authorList>
            <person name="Paulsen S."/>
        </authorList>
    </citation>
    <scope>NUCLEOTIDE SEQUENCE</scope>
    <source>
        <strain evidence="1">LMG 19692</strain>
    </source>
</reference>
<dbReference type="Proteomes" id="UP000646877">
    <property type="component" value="Unassembled WGS sequence"/>
</dbReference>
<keyword evidence="4" id="KW-1185">Reference proteome</keyword>
<evidence type="ECO:0000313" key="1">
    <source>
        <dbReference type="EMBL" id="NLR23892.1"/>
    </source>
</evidence>
<evidence type="ECO:0008006" key="5">
    <source>
        <dbReference type="Google" id="ProtNLM"/>
    </source>
</evidence>
<name>A0A8I2H3R9_9GAMM</name>
<dbReference type="Proteomes" id="UP001304419">
    <property type="component" value="Chromosome 1"/>
</dbReference>
<evidence type="ECO:0000313" key="4">
    <source>
        <dbReference type="Proteomes" id="UP001304419"/>
    </source>
</evidence>
<dbReference type="AlphaFoldDB" id="A0A8I2H3R9"/>
<evidence type="ECO:0000313" key="3">
    <source>
        <dbReference type="Proteomes" id="UP000646877"/>
    </source>
</evidence>